<geneLocation type="plasmid" evidence="2">
    <name>paeme5</name>
</geneLocation>
<accession>A0ABX6NY02</accession>
<proteinExistence type="predicted"/>
<keyword evidence="2" id="KW-1185">Reference proteome</keyword>
<evidence type="ECO:0000313" key="2">
    <source>
        <dbReference type="Proteomes" id="UP000502657"/>
    </source>
</evidence>
<dbReference type="EMBL" id="CP038449">
    <property type="protein sequence ID" value="QJT41267.1"/>
    <property type="molecule type" value="Genomic_DNA"/>
</dbReference>
<dbReference type="Proteomes" id="UP000502657">
    <property type="component" value="Plasmid pAeme5"/>
</dbReference>
<gene>
    <name evidence="1" type="ORF">E4188_22475</name>
</gene>
<reference evidence="1 2" key="1">
    <citation type="submission" date="2019-03" db="EMBL/GenBank/DDBJ databases">
        <title>Novel transposon Tn6433 accelerates the dissemination of tet(E) in Aeromonas from aerobic biofilm under oxytetracycline stress.</title>
        <authorList>
            <person name="Shi Y."/>
            <person name="Tian Z."/>
            <person name="Zhang Y."/>
            <person name="Zhang H."/>
            <person name="Yang M."/>
        </authorList>
    </citation>
    <scope>NUCLEOTIDE SEQUENCE [LARGE SCALE GENOMIC DNA]</scope>
    <source>
        <strain evidence="1 2">R50-22</strain>
        <plasmid evidence="2">paeme5</plasmid>
    </source>
</reference>
<organism evidence="1 2">
    <name type="scientific">Aeromonas media</name>
    <dbReference type="NCBI Taxonomy" id="651"/>
    <lineage>
        <taxon>Bacteria</taxon>
        <taxon>Pseudomonadati</taxon>
        <taxon>Pseudomonadota</taxon>
        <taxon>Gammaproteobacteria</taxon>
        <taxon>Aeromonadales</taxon>
        <taxon>Aeromonadaceae</taxon>
        <taxon>Aeromonas</taxon>
    </lineage>
</organism>
<keyword evidence="1" id="KW-0614">Plasmid</keyword>
<protein>
    <submittedName>
        <fullName evidence="1">Uncharacterized protein</fullName>
    </submittedName>
</protein>
<sequence>MDMHDHYSVCPTWDADMARCQCDKDSLLRLINLSVLDIKNALNHRQPAKARLAQRRLVFNIRVFESIHQMPFSQYRRELRRGQADKDADSAKKCA</sequence>
<evidence type="ECO:0000313" key="1">
    <source>
        <dbReference type="EMBL" id="QJT41267.1"/>
    </source>
</evidence>
<dbReference type="RefSeq" id="WP_171270172.1">
    <property type="nucleotide sequence ID" value="NZ_CP038446.1"/>
</dbReference>
<name>A0ABX6NY02_AERME</name>